<evidence type="ECO:0000313" key="1">
    <source>
        <dbReference type="EMBL" id="QPQ90259.1"/>
    </source>
</evidence>
<keyword evidence="4" id="KW-1185">Reference proteome</keyword>
<organism evidence="1 3">
    <name type="scientific">Burkholderia glumae</name>
    <name type="common">Pseudomonas glumae</name>
    <dbReference type="NCBI Taxonomy" id="337"/>
    <lineage>
        <taxon>Bacteria</taxon>
        <taxon>Pseudomonadati</taxon>
        <taxon>Pseudomonadota</taxon>
        <taxon>Betaproteobacteria</taxon>
        <taxon>Burkholderiales</taxon>
        <taxon>Burkholderiaceae</taxon>
        <taxon>Burkholderia</taxon>
    </lineage>
</organism>
<sequence length="65" mass="7156">MSRNHHFSFIEKRKRMPQGGLAPVSNGEWLPSRRVLVGFETSAGLDEANLQRITDDAMLQGCAAG</sequence>
<reference evidence="2" key="2">
    <citation type="submission" date="2022-06" db="EMBL/GenBank/DDBJ databases">
        <title>Draft genome sequence of Burkholderia glumae strain GR20004 isolated from rice panicle showing bacterial panicle blight.</title>
        <authorList>
            <person name="Choi S.Y."/>
            <person name="Lee Y.H."/>
        </authorList>
    </citation>
    <scope>NUCLEOTIDE SEQUENCE</scope>
    <source>
        <strain evidence="2">GR20004</strain>
    </source>
</reference>
<reference evidence="1 3" key="1">
    <citation type="submission" date="2020-12" db="EMBL/GenBank/DDBJ databases">
        <title>FDA dAtabase for Regulatory Grade micrObial Sequences (FDA-ARGOS): Supporting development and validation of Infectious Disease Dx tests.</title>
        <authorList>
            <person name="Minogue T."/>
            <person name="Wolcott M."/>
            <person name="Wasieloski L."/>
            <person name="Aguilar W."/>
            <person name="Moore D."/>
            <person name="Jaissle J."/>
            <person name="Tallon L."/>
            <person name="Sadzewicz L."/>
            <person name="Zhao X."/>
            <person name="Boylan J."/>
            <person name="Ott S."/>
            <person name="Bowen H."/>
            <person name="Vavikolanu K."/>
            <person name="Mehta A."/>
            <person name="Aluvathingal J."/>
            <person name="Nadendla S."/>
            <person name="Yan Y."/>
            <person name="Sichtig H."/>
        </authorList>
    </citation>
    <scope>NUCLEOTIDE SEQUENCE [LARGE SCALE GENOMIC DNA]</scope>
    <source>
        <strain evidence="1 3">FDAARGOS_949</strain>
    </source>
</reference>
<dbReference type="Proteomes" id="UP000594892">
    <property type="component" value="Chromosome 1"/>
</dbReference>
<dbReference type="Proteomes" id="UP001056386">
    <property type="component" value="Chromosome 2"/>
</dbReference>
<name>A0AAP9XYB5_BURGL</name>
<dbReference type="EMBL" id="CP099583">
    <property type="protein sequence ID" value="USS43765.1"/>
    <property type="molecule type" value="Genomic_DNA"/>
</dbReference>
<dbReference type="AlphaFoldDB" id="A0AAP9XYB5"/>
<accession>A0AAP9XYB5</accession>
<dbReference type="GeneID" id="45699026"/>
<protein>
    <submittedName>
        <fullName evidence="1">Uncharacterized protein</fullName>
    </submittedName>
</protein>
<gene>
    <name evidence="1" type="ORF">I6H06_00255</name>
    <name evidence="2" type="ORF">NFI99_04795</name>
</gene>
<evidence type="ECO:0000313" key="3">
    <source>
        <dbReference type="Proteomes" id="UP000594892"/>
    </source>
</evidence>
<evidence type="ECO:0000313" key="4">
    <source>
        <dbReference type="Proteomes" id="UP001056386"/>
    </source>
</evidence>
<proteinExistence type="predicted"/>
<dbReference type="RefSeq" id="WP_127913908.1">
    <property type="nucleotide sequence ID" value="NZ_CP021075.1"/>
</dbReference>
<evidence type="ECO:0000313" key="2">
    <source>
        <dbReference type="EMBL" id="USS43765.1"/>
    </source>
</evidence>
<dbReference type="EMBL" id="CP065600">
    <property type="protein sequence ID" value="QPQ90259.1"/>
    <property type="molecule type" value="Genomic_DNA"/>
</dbReference>